<sequence length="207" mass="24096">MKLGFLVFFCFVFILKASSVWIPEELPLGKESSSCFFPLQTTSKLEPLSKDRMPIALSILQEFANDSANIRFKSVNCLRSLAKTEADTASLLYGYETGLAREDHLFLLEIKILLSSNREYPLTPLEEKSVKDWIESRRELTEGIRSLTKEALQFSDRDWEKNKEEWKENISSHYGSLLREREKFLLSLSLESRSSYIQYLKKFTENK</sequence>
<dbReference type="RefSeq" id="WP_135761735.1">
    <property type="nucleotide sequence ID" value="NZ_RQHW01000065.1"/>
</dbReference>
<dbReference type="OrthoDB" id="338508at2"/>
<evidence type="ECO:0000313" key="1">
    <source>
        <dbReference type="EMBL" id="TGN17678.1"/>
    </source>
</evidence>
<accession>A0A4V3JXR6</accession>
<comment type="caution">
    <text evidence="1">The sequence shown here is derived from an EMBL/GenBank/DDBJ whole genome shotgun (WGS) entry which is preliminary data.</text>
</comment>
<evidence type="ECO:0000313" key="2">
    <source>
        <dbReference type="Proteomes" id="UP000298058"/>
    </source>
</evidence>
<gene>
    <name evidence="1" type="ORF">EHS15_16780</name>
</gene>
<reference evidence="1" key="1">
    <citation type="journal article" date="2019" name="PLoS Negl. Trop. Dis.">
        <title>Revisiting the worldwide diversity of Leptospira species in the environment.</title>
        <authorList>
            <person name="Vincent A.T."/>
            <person name="Schiettekatte O."/>
            <person name="Bourhy P."/>
            <person name="Veyrier F.J."/>
            <person name="Picardeau M."/>
        </authorList>
    </citation>
    <scope>NUCLEOTIDE SEQUENCE [LARGE SCALE GENOMIC DNA]</scope>
    <source>
        <strain evidence="1">201300427</strain>
    </source>
</reference>
<name>A0A4V3JXR6_9LEPT</name>
<proteinExistence type="predicted"/>
<dbReference type="EMBL" id="RQHW01000065">
    <property type="protein sequence ID" value="TGN17678.1"/>
    <property type="molecule type" value="Genomic_DNA"/>
</dbReference>
<dbReference type="AlphaFoldDB" id="A0A4V3JXR6"/>
<dbReference type="Proteomes" id="UP000298058">
    <property type="component" value="Unassembled WGS sequence"/>
</dbReference>
<protein>
    <submittedName>
        <fullName evidence="1">Uncharacterized protein</fullName>
    </submittedName>
</protein>
<keyword evidence="2" id="KW-1185">Reference proteome</keyword>
<organism evidence="1 2">
    <name type="scientific">Leptospira idonii</name>
    <dbReference type="NCBI Taxonomy" id="1193500"/>
    <lineage>
        <taxon>Bacteria</taxon>
        <taxon>Pseudomonadati</taxon>
        <taxon>Spirochaetota</taxon>
        <taxon>Spirochaetia</taxon>
        <taxon>Leptospirales</taxon>
        <taxon>Leptospiraceae</taxon>
        <taxon>Leptospira</taxon>
    </lineage>
</organism>